<organism evidence="1 2">
    <name type="scientific">Gossypium arboreum</name>
    <name type="common">Tree cotton</name>
    <name type="synonym">Gossypium nanking</name>
    <dbReference type="NCBI Taxonomy" id="29729"/>
    <lineage>
        <taxon>Eukaryota</taxon>
        <taxon>Viridiplantae</taxon>
        <taxon>Streptophyta</taxon>
        <taxon>Embryophyta</taxon>
        <taxon>Tracheophyta</taxon>
        <taxon>Spermatophyta</taxon>
        <taxon>Magnoliopsida</taxon>
        <taxon>eudicotyledons</taxon>
        <taxon>Gunneridae</taxon>
        <taxon>Pentapetalae</taxon>
        <taxon>rosids</taxon>
        <taxon>malvids</taxon>
        <taxon>Malvales</taxon>
        <taxon>Malvaceae</taxon>
        <taxon>Malvoideae</taxon>
        <taxon>Gossypium</taxon>
    </lineage>
</organism>
<evidence type="ECO:0000313" key="1">
    <source>
        <dbReference type="EMBL" id="KHG24421.1"/>
    </source>
</evidence>
<accession>A0A0B0PLY6</accession>
<dbReference type="Proteomes" id="UP000032142">
    <property type="component" value="Unassembled WGS sequence"/>
</dbReference>
<keyword evidence="2" id="KW-1185">Reference proteome</keyword>
<protein>
    <submittedName>
        <fullName evidence="1">Uncharacterized protein</fullName>
    </submittedName>
</protein>
<proteinExistence type="predicted"/>
<dbReference type="AlphaFoldDB" id="A0A0B0PLY6"/>
<dbReference type="EMBL" id="KN428734">
    <property type="protein sequence ID" value="KHG24421.1"/>
    <property type="molecule type" value="Genomic_DNA"/>
</dbReference>
<evidence type="ECO:0000313" key="2">
    <source>
        <dbReference type="Proteomes" id="UP000032142"/>
    </source>
</evidence>
<reference evidence="2" key="1">
    <citation type="submission" date="2014-09" db="EMBL/GenBank/DDBJ databases">
        <authorList>
            <person name="Mudge J."/>
            <person name="Ramaraj T."/>
            <person name="Lindquist I.E."/>
            <person name="Bharti A.K."/>
            <person name="Sundararajan A."/>
            <person name="Cameron C.T."/>
            <person name="Woodward J.E."/>
            <person name="May G.D."/>
            <person name="Brubaker C."/>
            <person name="Broadhvest J."/>
            <person name="Wilkins T.A."/>
        </authorList>
    </citation>
    <scope>NUCLEOTIDE SEQUENCE</scope>
    <source>
        <strain evidence="2">cv. AKA8401</strain>
    </source>
</reference>
<gene>
    <name evidence="1" type="ORF">F383_31341</name>
</gene>
<name>A0A0B0PLY6_GOSAR</name>
<sequence>MFLEWSSLSKNMCALWI</sequence>